<keyword evidence="3" id="KW-1185">Reference proteome</keyword>
<comment type="caution">
    <text evidence="2">The sequence shown here is derived from an EMBL/GenBank/DDBJ whole genome shotgun (WGS) entry which is preliminary data.</text>
</comment>
<feature type="region of interest" description="Disordered" evidence="1">
    <location>
        <begin position="24"/>
        <end position="44"/>
    </location>
</feature>
<protein>
    <submittedName>
        <fullName evidence="2">Uncharacterized protein</fullName>
    </submittedName>
</protein>
<accession>A0AAV4SVW7</accession>
<evidence type="ECO:0000313" key="3">
    <source>
        <dbReference type="Proteomes" id="UP001054945"/>
    </source>
</evidence>
<evidence type="ECO:0000256" key="1">
    <source>
        <dbReference type="SAM" id="MobiDB-lite"/>
    </source>
</evidence>
<dbReference type="AlphaFoldDB" id="A0AAV4SVW7"/>
<dbReference type="EMBL" id="BPLR01009950">
    <property type="protein sequence ID" value="GIY35718.1"/>
    <property type="molecule type" value="Genomic_DNA"/>
</dbReference>
<name>A0AAV4SVW7_CAEEX</name>
<dbReference type="Proteomes" id="UP001054945">
    <property type="component" value="Unassembled WGS sequence"/>
</dbReference>
<reference evidence="2 3" key="1">
    <citation type="submission" date="2021-06" db="EMBL/GenBank/DDBJ databases">
        <title>Caerostris extrusa draft genome.</title>
        <authorList>
            <person name="Kono N."/>
            <person name="Arakawa K."/>
        </authorList>
    </citation>
    <scope>NUCLEOTIDE SEQUENCE [LARGE SCALE GENOMIC DNA]</scope>
</reference>
<organism evidence="2 3">
    <name type="scientific">Caerostris extrusa</name>
    <name type="common">Bark spider</name>
    <name type="synonym">Caerostris bankana</name>
    <dbReference type="NCBI Taxonomy" id="172846"/>
    <lineage>
        <taxon>Eukaryota</taxon>
        <taxon>Metazoa</taxon>
        <taxon>Ecdysozoa</taxon>
        <taxon>Arthropoda</taxon>
        <taxon>Chelicerata</taxon>
        <taxon>Arachnida</taxon>
        <taxon>Araneae</taxon>
        <taxon>Araneomorphae</taxon>
        <taxon>Entelegynae</taxon>
        <taxon>Araneoidea</taxon>
        <taxon>Araneidae</taxon>
        <taxon>Caerostris</taxon>
    </lineage>
</organism>
<evidence type="ECO:0000313" key="2">
    <source>
        <dbReference type="EMBL" id="GIY35718.1"/>
    </source>
</evidence>
<gene>
    <name evidence="2" type="ORF">CEXT_254551</name>
</gene>
<sequence length="75" mass="8561">MVAASHRSHRKIHFHRRVATVSTSDDLSIPDRNPRWLTPGPSIRGIDTQRHIGAQENQLRLCMSRVTREQGFCGN</sequence>
<proteinExistence type="predicted"/>